<dbReference type="EMBL" id="CP020570">
    <property type="protein sequence ID" value="ARF63831.1"/>
    <property type="molecule type" value="Genomic_DNA"/>
</dbReference>
<dbReference type="KEGG" id="svu:B1H20_22430"/>
<gene>
    <name evidence="2" type="ORF">B1H20_22430</name>
</gene>
<dbReference type="Proteomes" id="UP000192445">
    <property type="component" value="Chromosome"/>
</dbReference>
<dbReference type="InterPro" id="IPR010031">
    <property type="entry name" value="FAD_lactone_oxidase-like"/>
</dbReference>
<evidence type="ECO:0000259" key="1">
    <source>
        <dbReference type="PROSITE" id="PS51387"/>
    </source>
</evidence>
<dbReference type="Gene3D" id="1.10.45.10">
    <property type="entry name" value="Vanillyl-alcohol Oxidase, Chain A, domain 4"/>
    <property type="match status" value="1"/>
</dbReference>
<dbReference type="RefSeq" id="WP_083193170.1">
    <property type="nucleotide sequence ID" value="NZ_CP020570.1"/>
</dbReference>
<dbReference type="InterPro" id="IPR036318">
    <property type="entry name" value="FAD-bd_PCMH-like_sf"/>
</dbReference>
<dbReference type="STRING" id="1935.B1H20_22430"/>
<evidence type="ECO:0000313" key="2">
    <source>
        <dbReference type="EMBL" id="ARF63831.1"/>
    </source>
</evidence>
<dbReference type="InterPro" id="IPR016171">
    <property type="entry name" value="Vanillyl_alc_oxidase_C-sub2"/>
</dbReference>
<protein>
    <submittedName>
        <fullName evidence="2">Decaprenylphosphoryl-beta-D-ribose oxidase</fullName>
    </submittedName>
</protein>
<organism evidence="2 3">
    <name type="scientific">Streptomyces violaceoruber</name>
    <dbReference type="NCBI Taxonomy" id="1935"/>
    <lineage>
        <taxon>Bacteria</taxon>
        <taxon>Bacillati</taxon>
        <taxon>Actinomycetota</taxon>
        <taxon>Actinomycetes</taxon>
        <taxon>Kitasatosporales</taxon>
        <taxon>Streptomycetaceae</taxon>
        <taxon>Streptomyces</taxon>
        <taxon>Streptomyces violaceoruber group</taxon>
    </lineage>
</organism>
<dbReference type="OrthoDB" id="143770at2"/>
<name>A0A1V0UFB1_STRVN</name>
<dbReference type="Pfam" id="PF01565">
    <property type="entry name" value="FAD_binding_4"/>
    <property type="match status" value="1"/>
</dbReference>
<reference evidence="2 3" key="1">
    <citation type="submission" date="2017-03" db="EMBL/GenBank/DDBJ databases">
        <title>Complete Genome Sequence of a natural compounds producer, Streptomyces violaceus S21.</title>
        <authorList>
            <person name="Zhong C."/>
            <person name="Zhao Z."/>
            <person name="Fu J."/>
            <person name="Zong G."/>
            <person name="Qin R."/>
            <person name="Cao G."/>
        </authorList>
    </citation>
    <scope>NUCLEOTIDE SEQUENCE [LARGE SCALE GENOMIC DNA]</scope>
    <source>
        <strain evidence="2 3">S21</strain>
    </source>
</reference>
<dbReference type="PROSITE" id="PS51387">
    <property type="entry name" value="FAD_PCMH"/>
    <property type="match status" value="1"/>
</dbReference>
<dbReference type="SUPFAM" id="SSF56176">
    <property type="entry name" value="FAD-binding/transporter-associated domain-like"/>
    <property type="match status" value="1"/>
</dbReference>
<evidence type="ECO:0000313" key="3">
    <source>
        <dbReference type="Proteomes" id="UP000192445"/>
    </source>
</evidence>
<dbReference type="PANTHER" id="PTHR43762:SF1">
    <property type="entry name" value="D-ARABINONO-1,4-LACTONE OXIDASE"/>
    <property type="match status" value="1"/>
</dbReference>
<sequence>MSVDTVSLTGWGRTSPTTAVRFRPRTYEEAAAVVRGRGPRGVVARGLGRSPGDAAQNAGGSVLDLTGLARIGAADPAAGVVRCDAGVSLERLLRVLLPQGLLPPVVPGTGRLTVGGAIASDLPGPDHRRSGSFARHVSALELLTADGEVRTVLPGTALFDATAGGLGLTGVILGATLRLRRVGSAMMSVSTERAGDLDELLARFTAGGDRMPYASAWIDLTARGRSTGRGILTRGEHAPPLMRSAHAGRTRLLPRAGAGRGRSSAPGPLSGLFEALPPLPGALLGPGPAALYNAARYRGAPRARAGEPRPLSAFFHGPDAFPEPHALYGRGGLVRYRFTVGYGQEETLHRVVRRIAARRSPAVRAVLHRFGAADPGLLSFAAPGWSLALDLPAALPGLGRFLDGVDEEVAAAGGRVCLAADSRTRPETAAAMYPGLAEFRELRARLDPAGAFRSDLSRRLGL</sequence>
<dbReference type="InterPro" id="IPR016169">
    <property type="entry name" value="FAD-bd_PCMH_sub2"/>
</dbReference>
<accession>A0A1V0UFB1</accession>
<dbReference type="GO" id="GO:0016899">
    <property type="term" value="F:oxidoreductase activity, acting on the CH-OH group of donors, oxygen as acceptor"/>
    <property type="evidence" value="ECO:0007669"/>
    <property type="project" value="InterPro"/>
</dbReference>
<proteinExistence type="predicted"/>
<dbReference type="InterPro" id="IPR016166">
    <property type="entry name" value="FAD-bd_PCMH"/>
</dbReference>
<dbReference type="AlphaFoldDB" id="A0A1V0UFB1"/>
<feature type="domain" description="FAD-binding PCMH-type" evidence="1">
    <location>
        <begin position="12"/>
        <end position="182"/>
    </location>
</feature>
<dbReference type="PANTHER" id="PTHR43762">
    <property type="entry name" value="L-GULONOLACTONE OXIDASE"/>
    <property type="match status" value="1"/>
</dbReference>
<dbReference type="InterPro" id="IPR006094">
    <property type="entry name" value="Oxid_FAD_bind_N"/>
</dbReference>
<dbReference type="GO" id="GO:0071949">
    <property type="term" value="F:FAD binding"/>
    <property type="evidence" value="ECO:0007669"/>
    <property type="project" value="InterPro"/>
</dbReference>
<dbReference type="Gene3D" id="3.30.465.10">
    <property type="match status" value="1"/>
</dbReference>